<dbReference type="CDD" id="cd07713">
    <property type="entry name" value="DHPS-like_MBL-fold"/>
    <property type="match status" value="1"/>
</dbReference>
<dbReference type="GO" id="GO:0016740">
    <property type="term" value="F:transferase activity"/>
    <property type="evidence" value="ECO:0007669"/>
    <property type="project" value="TreeGrafter"/>
</dbReference>
<evidence type="ECO:0000313" key="1">
    <source>
        <dbReference type="EMBL" id="TKA27555.1"/>
    </source>
</evidence>
<dbReference type="PANTHER" id="PTHR13754:SF13">
    <property type="entry name" value="METALLO-BETA-LACTAMASE SUPERFAMILY PROTEIN (AFU_ORTHOLOGUE AFUA_3G07630)"/>
    <property type="match status" value="1"/>
</dbReference>
<comment type="caution">
    <text evidence="1">The sequence shown here is derived from an EMBL/GenBank/DDBJ whole genome shotgun (WGS) entry which is preliminary data.</text>
</comment>
<proteinExistence type="predicted"/>
<dbReference type="PANTHER" id="PTHR13754">
    <property type="entry name" value="METALLO-BETA-LACTAMASE SUPERFAMILY PROTEIN"/>
    <property type="match status" value="1"/>
</dbReference>
<dbReference type="EMBL" id="NAJL01000022">
    <property type="protein sequence ID" value="TKA27555.1"/>
    <property type="molecule type" value="Genomic_DNA"/>
</dbReference>
<reference evidence="1 2" key="1">
    <citation type="submission" date="2017-03" db="EMBL/GenBank/DDBJ databases">
        <title>Genomes of endolithic fungi from Antarctica.</title>
        <authorList>
            <person name="Coleine C."/>
            <person name="Masonjones S."/>
            <person name="Stajich J.E."/>
        </authorList>
    </citation>
    <scope>NUCLEOTIDE SEQUENCE [LARGE SCALE GENOMIC DNA]</scope>
    <source>
        <strain evidence="1 2">CCFEE 6315</strain>
    </source>
</reference>
<dbReference type="InterPro" id="IPR036866">
    <property type="entry name" value="RibonucZ/Hydroxyglut_hydro"/>
</dbReference>
<name>A0A4U0U0G8_9PEZI</name>
<dbReference type="OrthoDB" id="1470350at2759"/>
<dbReference type="Proteomes" id="UP000308549">
    <property type="component" value="Unassembled WGS sequence"/>
</dbReference>
<dbReference type="SUPFAM" id="SSF56281">
    <property type="entry name" value="Metallo-hydrolase/oxidoreductase"/>
    <property type="match status" value="1"/>
</dbReference>
<accession>A0A4U0U0G8</accession>
<dbReference type="Gene3D" id="3.60.15.10">
    <property type="entry name" value="Ribonuclease Z/Hydroxyacylglutathione hydrolase-like"/>
    <property type="match status" value="1"/>
</dbReference>
<protein>
    <submittedName>
        <fullName evidence="1">Uncharacterized protein</fullName>
    </submittedName>
</protein>
<dbReference type="AlphaFoldDB" id="A0A4U0U0G8"/>
<sequence>MAELTELDSLEILVIIDNELDPISPCPNEAVQQTGSLKDMGLNGATITGDRGEAKRELRMDGICCSAHGLSLMITGIKDNHRRTMLFDTGPEEQAFERNAKRLQADLSTIEAIHLSHWHRDHSGGMLRAIQMINEPKPQSAEAVAVDLHPDRPDFRGIMATEPISMEADPSFDEVTRAGGKVQRNDQAHTILGGTFLVSGEIPRVTPYEVGLRRGIRFDAAKGTWQEDTVVRDERFVMCKLKDKGLVMFTGCSHAGVVNATKNAVELGKGTPLYAVMGGFHLADADAEMIAKTTADLKALDAKVLLAGHCTGWRAKFEIQSQMPGRLVSSFVGSKFVL</sequence>
<keyword evidence="2" id="KW-1185">Reference proteome</keyword>
<organism evidence="1 2">
    <name type="scientific">Salinomyces thailandicus</name>
    <dbReference type="NCBI Taxonomy" id="706561"/>
    <lineage>
        <taxon>Eukaryota</taxon>
        <taxon>Fungi</taxon>
        <taxon>Dikarya</taxon>
        <taxon>Ascomycota</taxon>
        <taxon>Pezizomycotina</taxon>
        <taxon>Dothideomycetes</taxon>
        <taxon>Dothideomycetidae</taxon>
        <taxon>Mycosphaerellales</taxon>
        <taxon>Teratosphaeriaceae</taxon>
        <taxon>Salinomyces</taxon>
    </lineage>
</organism>
<dbReference type="InterPro" id="IPR041712">
    <property type="entry name" value="DHPS-like_MBL-fold"/>
</dbReference>
<gene>
    <name evidence="1" type="ORF">B0A50_04386</name>
</gene>
<evidence type="ECO:0000313" key="2">
    <source>
        <dbReference type="Proteomes" id="UP000308549"/>
    </source>
</evidence>
<dbReference type="InterPro" id="IPR052926">
    <property type="entry name" value="Metallo-beta-lactamase_dom"/>
</dbReference>